<evidence type="ECO:0000259" key="4">
    <source>
        <dbReference type="PROSITE" id="PS50090"/>
    </source>
</evidence>
<evidence type="ECO:0000256" key="3">
    <source>
        <dbReference type="SAM" id="MobiDB-lite"/>
    </source>
</evidence>
<feature type="compositionally biased region" description="Basic and acidic residues" evidence="3">
    <location>
        <begin position="80"/>
        <end position="98"/>
    </location>
</feature>
<dbReference type="SMART" id="SM00717">
    <property type="entry name" value="SANT"/>
    <property type="match status" value="4"/>
</dbReference>
<dbReference type="Pfam" id="PF13921">
    <property type="entry name" value="Myb_DNA-bind_6"/>
    <property type="match status" value="1"/>
</dbReference>
<dbReference type="CDD" id="cd00167">
    <property type="entry name" value="SANT"/>
    <property type="match status" value="1"/>
</dbReference>
<dbReference type="PROSITE" id="PS50090">
    <property type="entry name" value="MYB_LIKE"/>
    <property type="match status" value="3"/>
</dbReference>
<dbReference type="PANTHER" id="PTHR47430:SF4">
    <property type="entry name" value="GB|AAC33480.1"/>
    <property type="match status" value="1"/>
</dbReference>
<dbReference type="AlphaFoldDB" id="A0A9R1X9Z6"/>
<gene>
    <name evidence="6" type="ORF">LSAT_V11C500265500</name>
</gene>
<feature type="region of interest" description="Disordered" evidence="3">
    <location>
        <begin position="1"/>
        <end position="100"/>
    </location>
</feature>
<dbReference type="GO" id="GO:0005634">
    <property type="term" value="C:nucleus"/>
    <property type="evidence" value="ECO:0007669"/>
    <property type="project" value="UniProtKB-SubCell"/>
</dbReference>
<evidence type="ECO:0000313" key="6">
    <source>
        <dbReference type="EMBL" id="KAJ0204519.1"/>
    </source>
</evidence>
<dbReference type="Gene3D" id="1.10.10.60">
    <property type="entry name" value="Homeodomain-like"/>
    <property type="match status" value="2"/>
</dbReference>
<dbReference type="InterPro" id="IPR017930">
    <property type="entry name" value="Myb_dom"/>
</dbReference>
<comment type="subcellular location">
    <subcellularLocation>
        <location evidence="1">Nucleus</location>
    </subcellularLocation>
</comment>
<dbReference type="OrthoDB" id="39591at2759"/>
<feature type="domain" description="Myb-like" evidence="4">
    <location>
        <begin position="183"/>
        <end position="227"/>
    </location>
</feature>
<dbReference type="SUPFAM" id="SSF46689">
    <property type="entry name" value="Homeodomain-like"/>
    <property type="match status" value="2"/>
</dbReference>
<feature type="domain" description="Myb-like" evidence="4">
    <location>
        <begin position="299"/>
        <end position="352"/>
    </location>
</feature>
<dbReference type="PROSITE" id="PS51294">
    <property type="entry name" value="HTH_MYB"/>
    <property type="match status" value="1"/>
</dbReference>
<keyword evidence="2" id="KW-0539">Nucleus</keyword>
<evidence type="ECO:0000256" key="2">
    <source>
        <dbReference type="ARBA" id="ARBA00023242"/>
    </source>
</evidence>
<feature type="domain" description="Myb-like" evidence="4">
    <location>
        <begin position="228"/>
        <end position="297"/>
    </location>
</feature>
<comment type="caution">
    <text evidence="6">The sequence shown here is derived from an EMBL/GenBank/DDBJ whole genome shotgun (WGS) entry which is preliminary data.</text>
</comment>
<dbReference type="InterPro" id="IPR001005">
    <property type="entry name" value="SANT/Myb"/>
</dbReference>
<sequence>MDKSERKDDVEPLEIEKETNEARHEKGDMGIESLNEKGNMGNDSNSRKKDKKKKRKKDSTEDDPESRKDKKKKHKSKKVTFSDKVDVFPNSDKDKENTNAKTDNLLRGKWFTPEEDKILKESVLDYIKSHDLGGEEEGLKKILNCRSHPGLKNCWKQIGARIPYRPHSAIYYRAHILFEQGEKGKWTKEETEFLRKSYKKHGSDWKKVAEELGKNRIHVKDKWRRIKFDNKKGGRWSQEEYQGLYDLVNLDLQMKVVLEEKKSKHGMLRDNIPWTAISEKLSTRNDSTCCKKWYSQLTSSLVEEGKWSNVDDYRLIRALYDLDASCVEDVEWDRVLEHRSGDVCRKRWEQMVRHIGHHGSKPFSEQVEILSQRYCPDLEEVREDWDNKPSV</sequence>
<reference evidence="6 7" key="1">
    <citation type="journal article" date="2017" name="Nat. Commun.">
        <title>Genome assembly with in vitro proximity ligation data and whole-genome triplication in lettuce.</title>
        <authorList>
            <person name="Reyes-Chin-Wo S."/>
            <person name="Wang Z."/>
            <person name="Yang X."/>
            <person name="Kozik A."/>
            <person name="Arikit S."/>
            <person name="Song C."/>
            <person name="Xia L."/>
            <person name="Froenicke L."/>
            <person name="Lavelle D.O."/>
            <person name="Truco M.J."/>
            <person name="Xia R."/>
            <person name="Zhu S."/>
            <person name="Xu C."/>
            <person name="Xu H."/>
            <person name="Xu X."/>
            <person name="Cox K."/>
            <person name="Korf I."/>
            <person name="Meyers B.C."/>
            <person name="Michelmore R.W."/>
        </authorList>
    </citation>
    <scope>NUCLEOTIDE SEQUENCE [LARGE SCALE GENOMIC DNA]</scope>
    <source>
        <strain evidence="7">cv. Salinas</strain>
        <tissue evidence="6">Seedlings</tissue>
    </source>
</reference>
<evidence type="ECO:0000313" key="7">
    <source>
        <dbReference type="Proteomes" id="UP000235145"/>
    </source>
</evidence>
<dbReference type="InterPro" id="IPR009057">
    <property type="entry name" value="Homeodomain-like_sf"/>
</dbReference>
<feature type="compositionally biased region" description="Basic and acidic residues" evidence="3">
    <location>
        <begin position="1"/>
        <end position="29"/>
    </location>
</feature>
<dbReference type="PANTHER" id="PTHR47430">
    <property type="entry name" value="GB|AAC33480.1"/>
    <property type="match status" value="1"/>
</dbReference>
<evidence type="ECO:0000256" key="1">
    <source>
        <dbReference type="ARBA" id="ARBA00004123"/>
    </source>
</evidence>
<feature type="domain" description="HTH myb-type" evidence="5">
    <location>
        <begin position="183"/>
        <end position="231"/>
    </location>
</feature>
<name>A0A9R1X9Z6_LACSA</name>
<keyword evidence="7" id="KW-1185">Reference proteome</keyword>
<protein>
    <submittedName>
        <fullName evidence="6">Uncharacterized protein</fullName>
    </submittedName>
</protein>
<feature type="compositionally biased region" description="Basic residues" evidence="3">
    <location>
        <begin position="69"/>
        <end position="78"/>
    </location>
</feature>
<evidence type="ECO:0000259" key="5">
    <source>
        <dbReference type="PROSITE" id="PS51294"/>
    </source>
</evidence>
<dbReference type="EMBL" id="NBSK02000005">
    <property type="protein sequence ID" value="KAJ0204519.1"/>
    <property type="molecule type" value="Genomic_DNA"/>
</dbReference>
<dbReference type="Proteomes" id="UP000235145">
    <property type="component" value="Unassembled WGS sequence"/>
</dbReference>
<organism evidence="6 7">
    <name type="scientific">Lactuca sativa</name>
    <name type="common">Garden lettuce</name>
    <dbReference type="NCBI Taxonomy" id="4236"/>
    <lineage>
        <taxon>Eukaryota</taxon>
        <taxon>Viridiplantae</taxon>
        <taxon>Streptophyta</taxon>
        <taxon>Embryophyta</taxon>
        <taxon>Tracheophyta</taxon>
        <taxon>Spermatophyta</taxon>
        <taxon>Magnoliopsida</taxon>
        <taxon>eudicotyledons</taxon>
        <taxon>Gunneridae</taxon>
        <taxon>Pentapetalae</taxon>
        <taxon>asterids</taxon>
        <taxon>campanulids</taxon>
        <taxon>Asterales</taxon>
        <taxon>Asteraceae</taxon>
        <taxon>Cichorioideae</taxon>
        <taxon>Cichorieae</taxon>
        <taxon>Lactucinae</taxon>
        <taxon>Lactuca</taxon>
    </lineage>
</organism>
<proteinExistence type="predicted"/>
<accession>A0A9R1X9Z6</accession>
<feature type="compositionally biased region" description="Basic residues" evidence="3">
    <location>
        <begin position="48"/>
        <end position="57"/>
    </location>
</feature>